<sequence length="353" mass="38756">MAHQVSPTTSSTDREPRATTRSSPQHLIFVSVSFEPVASSSSASPRCDDFTCSTFSIFTLLLIKIVSHSMVVVPFQHLTILSVLLCTLVALSSLAAVEFTTIVNGSPVEEPRLLPPPPTFPEVAAEDAAVVEVDTVVAASTTTVDGGCAPPPDFAVNAFSSSDGPRIMQHTRFTISRLITNRFAVVRRLGVTQKAPSARIFTPIELTSNPPTRQSTANIVEFHFSSSLLEPVSSFFAHFSLLCVYKFLFSRPSFRLDTERGAFLPLQLSHSMAVSNQRCNWYRSFIVSTTVARDSTLRLSHSFPLSHTQYLIYVCFTSCGTALWVSSSIPRTVAAPRTFCTDSSRYSRESVRR</sequence>
<evidence type="ECO:0000256" key="1">
    <source>
        <dbReference type="SAM" id="MobiDB-lite"/>
    </source>
</evidence>
<proteinExistence type="predicted"/>
<dbReference type="AlphaFoldDB" id="A0A8D8EX55"/>
<protein>
    <submittedName>
        <fullName evidence="2">(northern house mosquito) hypothetical protein</fullName>
    </submittedName>
</protein>
<dbReference type="EMBL" id="HBUE01013350">
    <property type="protein sequence ID" value="CAG6449504.1"/>
    <property type="molecule type" value="Transcribed_RNA"/>
</dbReference>
<reference evidence="2" key="1">
    <citation type="submission" date="2021-05" db="EMBL/GenBank/DDBJ databases">
        <authorList>
            <person name="Alioto T."/>
            <person name="Alioto T."/>
            <person name="Gomez Garrido J."/>
        </authorList>
    </citation>
    <scope>NUCLEOTIDE SEQUENCE</scope>
</reference>
<accession>A0A8D8EX55</accession>
<organism evidence="2">
    <name type="scientific">Culex pipiens</name>
    <name type="common">House mosquito</name>
    <dbReference type="NCBI Taxonomy" id="7175"/>
    <lineage>
        <taxon>Eukaryota</taxon>
        <taxon>Metazoa</taxon>
        <taxon>Ecdysozoa</taxon>
        <taxon>Arthropoda</taxon>
        <taxon>Hexapoda</taxon>
        <taxon>Insecta</taxon>
        <taxon>Pterygota</taxon>
        <taxon>Neoptera</taxon>
        <taxon>Endopterygota</taxon>
        <taxon>Diptera</taxon>
        <taxon>Nematocera</taxon>
        <taxon>Culicoidea</taxon>
        <taxon>Culicidae</taxon>
        <taxon>Culicinae</taxon>
        <taxon>Culicini</taxon>
        <taxon>Culex</taxon>
        <taxon>Culex</taxon>
    </lineage>
</organism>
<feature type="region of interest" description="Disordered" evidence="1">
    <location>
        <begin position="1"/>
        <end position="22"/>
    </location>
</feature>
<feature type="compositionally biased region" description="Polar residues" evidence="1">
    <location>
        <begin position="1"/>
        <end position="11"/>
    </location>
</feature>
<name>A0A8D8EX55_CULPI</name>
<dbReference type="EMBL" id="HBUE01013351">
    <property type="protein sequence ID" value="CAG6449505.1"/>
    <property type="molecule type" value="Transcribed_RNA"/>
</dbReference>
<evidence type="ECO:0000313" key="2">
    <source>
        <dbReference type="EMBL" id="CAG6449505.1"/>
    </source>
</evidence>